<dbReference type="PANTHER" id="PTHR30081:SF1">
    <property type="entry name" value="PROTEIN TRANSLOCASE SUBUNIT SECD"/>
    <property type="match status" value="1"/>
</dbReference>
<evidence type="ECO:0000256" key="5">
    <source>
        <dbReference type="ARBA" id="ARBA00022927"/>
    </source>
</evidence>
<dbReference type="SUPFAM" id="SSF82866">
    <property type="entry name" value="Multidrug efflux transporter AcrB transmembrane domain"/>
    <property type="match status" value="1"/>
</dbReference>
<name>A0A520KYE9_9EURY</name>
<organism evidence="11 12">
    <name type="scientific">Candidatus Methanolliviera hydrocarbonicum</name>
    <dbReference type="NCBI Taxonomy" id="2491085"/>
    <lineage>
        <taxon>Archaea</taxon>
        <taxon>Methanobacteriati</taxon>
        <taxon>Methanobacteriota</taxon>
        <taxon>Candidatus Methanoliparia</taxon>
        <taxon>Candidatus Methanoliparales</taxon>
        <taxon>Candidatus Methanollivieraceae</taxon>
        <taxon>Candidatus Methanolliviera</taxon>
    </lineage>
</organism>
<evidence type="ECO:0000256" key="6">
    <source>
        <dbReference type="ARBA" id="ARBA00022989"/>
    </source>
</evidence>
<keyword evidence="3 9" id="KW-1003">Cell membrane</keyword>
<protein>
    <recommendedName>
        <fullName evidence="9">Protein-export membrane protein SecD</fullName>
    </recommendedName>
</protein>
<keyword evidence="8 9" id="KW-0472">Membrane</keyword>
<evidence type="ECO:0000256" key="3">
    <source>
        <dbReference type="ARBA" id="ARBA00022475"/>
    </source>
</evidence>
<dbReference type="InterPro" id="IPR024912">
    <property type="entry name" value="SecD_arc"/>
</dbReference>
<accession>A0A520KYE9</accession>
<dbReference type="GO" id="GO:0065002">
    <property type="term" value="P:intracellular protein transmembrane transport"/>
    <property type="evidence" value="ECO:0007669"/>
    <property type="project" value="UniProtKB-UniRule"/>
</dbReference>
<dbReference type="Gene3D" id="1.20.1640.10">
    <property type="entry name" value="Multidrug efflux transporter AcrB transmembrane domain"/>
    <property type="match status" value="1"/>
</dbReference>
<comment type="caution">
    <text evidence="11">The sequence shown here is derived from an EMBL/GenBank/DDBJ whole genome shotgun (WGS) entry which is preliminary data.</text>
</comment>
<feature type="transmembrane region" description="Helical" evidence="9">
    <location>
        <begin position="445"/>
        <end position="465"/>
    </location>
</feature>
<dbReference type="GO" id="GO:0006605">
    <property type="term" value="P:protein targeting"/>
    <property type="evidence" value="ECO:0007669"/>
    <property type="project" value="UniProtKB-UniRule"/>
</dbReference>
<proteinExistence type="inferred from homology"/>
<feature type="transmembrane region" description="Helical" evidence="9">
    <location>
        <begin position="328"/>
        <end position="345"/>
    </location>
</feature>
<evidence type="ECO:0000256" key="9">
    <source>
        <dbReference type="HAMAP-Rule" id="MF_01463"/>
    </source>
</evidence>
<keyword evidence="2 9" id="KW-0813">Transport</keyword>
<reference evidence="11 12" key="1">
    <citation type="journal article" date="2019" name="Nat. Microbiol.">
        <title>Wide diversity of methane and short-chain alkane metabolisms in uncultured archaea.</title>
        <authorList>
            <person name="Borrel G."/>
            <person name="Adam P.S."/>
            <person name="McKay L.J."/>
            <person name="Chen L.X."/>
            <person name="Sierra-Garcia I.N."/>
            <person name="Sieber C.M."/>
            <person name="Letourneur Q."/>
            <person name="Ghozlane A."/>
            <person name="Andersen G.L."/>
            <person name="Li W.J."/>
            <person name="Hallam S.J."/>
            <person name="Muyzer G."/>
            <person name="de Oliveira V.M."/>
            <person name="Inskeep W.P."/>
            <person name="Banfield J.F."/>
            <person name="Gribaldo S."/>
        </authorList>
    </citation>
    <scope>NUCLEOTIDE SEQUENCE [LARGE SCALE GENOMIC DNA]</scope>
    <source>
        <strain evidence="11">NM1b</strain>
    </source>
</reference>
<dbReference type="Pfam" id="PF02355">
    <property type="entry name" value="SecD_SecF_C"/>
    <property type="match status" value="1"/>
</dbReference>
<gene>
    <name evidence="9" type="primary">secD</name>
    <name evidence="11" type="ORF">EF807_01415</name>
</gene>
<dbReference type="HAMAP" id="MF_01463_A">
    <property type="entry name" value="SecD_A"/>
    <property type="match status" value="1"/>
</dbReference>
<dbReference type="InterPro" id="IPR022813">
    <property type="entry name" value="SecD/SecF_arch_bac"/>
</dbReference>
<evidence type="ECO:0000256" key="2">
    <source>
        <dbReference type="ARBA" id="ARBA00022448"/>
    </source>
</evidence>
<evidence type="ECO:0000313" key="12">
    <source>
        <dbReference type="Proteomes" id="UP000320766"/>
    </source>
</evidence>
<dbReference type="GO" id="GO:0005886">
    <property type="term" value="C:plasma membrane"/>
    <property type="evidence" value="ECO:0007669"/>
    <property type="project" value="UniProtKB-SubCell"/>
</dbReference>
<dbReference type="Gene3D" id="3.30.70.3220">
    <property type="match status" value="1"/>
</dbReference>
<feature type="transmembrane region" description="Helical" evidence="9">
    <location>
        <begin position="471"/>
        <end position="489"/>
    </location>
</feature>
<dbReference type="Proteomes" id="UP000320766">
    <property type="component" value="Unassembled WGS sequence"/>
</dbReference>
<comment type="similarity">
    <text evidence="9">Belongs to the SecD/SecF family. SecD subfamily.</text>
</comment>
<dbReference type="AlphaFoldDB" id="A0A520KYE9"/>
<feature type="domain" description="Protein export membrane protein SecD/SecF C-terminal" evidence="10">
    <location>
        <begin position="315"/>
        <end position="488"/>
    </location>
</feature>
<evidence type="ECO:0000313" key="11">
    <source>
        <dbReference type="EMBL" id="RZN72630.1"/>
    </source>
</evidence>
<evidence type="ECO:0000256" key="4">
    <source>
        <dbReference type="ARBA" id="ARBA00022692"/>
    </source>
</evidence>
<evidence type="ECO:0000256" key="8">
    <source>
        <dbReference type="ARBA" id="ARBA00023136"/>
    </source>
</evidence>
<keyword evidence="7 9" id="KW-0811">Translocation</keyword>
<evidence type="ECO:0000259" key="10">
    <source>
        <dbReference type="Pfam" id="PF02355"/>
    </source>
</evidence>
<keyword evidence="4 9" id="KW-0812">Transmembrane</keyword>
<dbReference type="EMBL" id="RXIL01000027">
    <property type="protein sequence ID" value="RZN72630.1"/>
    <property type="molecule type" value="Genomic_DNA"/>
</dbReference>
<evidence type="ECO:0000256" key="7">
    <source>
        <dbReference type="ARBA" id="ARBA00023010"/>
    </source>
</evidence>
<comment type="function">
    <text evidence="9">Involved in protein export.</text>
</comment>
<feature type="transmembrane region" description="Helical" evidence="9">
    <location>
        <begin position="382"/>
        <end position="402"/>
    </location>
</feature>
<comment type="subunit">
    <text evidence="9">Part of the protein translocation apparatus. Forms a complex with SecF.</text>
</comment>
<dbReference type="NCBIfam" id="NF006217">
    <property type="entry name" value="PRK08343.1-3"/>
    <property type="match status" value="1"/>
</dbReference>
<keyword evidence="5 9" id="KW-0653">Protein transport</keyword>
<dbReference type="InterPro" id="IPR048634">
    <property type="entry name" value="SecD_SecF_C"/>
</dbReference>
<comment type="subcellular location">
    <subcellularLocation>
        <location evidence="1 9">Cell membrane</location>
        <topology evidence="1 9">Multi-pass membrane protein</topology>
    </subcellularLocation>
</comment>
<feature type="transmembrane region" description="Helical" evidence="9">
    <location>
        <begin position="352"/>
        <end position="370"/>
    </location>
</feature>
<dbReference type="PANTHER" id="PTHR30081">
    <property type="entry name" value="PROTEIN-EXPORT MEMBRANE PROTEIN SEC"/>
    <property type="match status" value="1"/>
</dbReference>
<sequence>MRDLFKNVRFWLLIILVILSICLIHPSISDGKFQTNLNFGLDLSGGSYLRMKPDAMIIGVDLPTSKEESVADYLEKKLDTTVTPVYYGGEERYEVRKIVEREKLEEILGDAGGHLTYYDLGITKETLDQTKRILEDKLNMLGVKDIVVRTMGDKYLVVDLAGVNLSDAERIVSSPGVFELRIETEGGETKHILYGDDILSVDPMPARTGYGDDAPWGAGFTLSEKGADKFREATVRYGAVDAPERHPISMLLDGKEVYSAPLSRELASHMRENKSYGLVAQTGIGEEGKKRAGDLIIHLSAGALPVRLSIDMSGQVPATLGEQFKKQIGLMIVLALIAVSLITGYRYKRHEIVLPMLITTFSEVIIILGFASMPRIGWQLDIPSLAGIIAVIGTGIDQMIVITDEVIKSETPTGSKTKKKTKKINAPKREVVRSRKGYERGLSNAFKIIVVSAATTIFAMAPLLFMGLGKLSGFALTTIVGVLIGILVTRPAYGEIIKETMASGR</sequence>
<evidence type="ECO:0000256" key="1">
    <source>
        <dbReference type="ARBA" id="ARBA00004651"/>
    </source>
</evidence>
<comment type="caution">
    <text evidence="9">Lacks conserved residue(s) required for the propagation of feature annotation.</text>
</comment>
<keyword evidence="6 9" id="KW-1133">Transmembrane helix</keyword>